<feature type="transmembrane region" description="Helical" evidence="1">
    <location>
        <begin position="38"/>
        <end position="57"/>
    </location>
</feature>
<comment type="caution">
    <text evidence="2">The sequence shown here is derived from an EMBL/GenBank/DDBJ whole genome shotgun (WGS) entry which is preliminary data.</text>
</comment>
<sequence length="139" mass="15882">MNSNAELVFYRDSRRPQLWGGFFLALWMAIYIGGQVPLLWIAGGVLITMLIFVAIVLKFRPLQKVASWNGETLTLQRFLLAPREVKPERLILQREVDEELATLWVYDPDLPRPQQVAVLTSAETEEQAKTLGIEITTIK</sequence>
<dbReference type="Proteomes" id="UP000287996">
    <property type="component" value="Unassembled WGS sequence"/>
</dbReference>
<dbReference type="OrthoDB" id="6238204at2"/>
<keyword evidence="3" id="KW-1185">Reference proteome</keyword>
<keyword evidence="1" id="KW-0472">Membrane</keyword>
<proteinExistence type="predicted"/>
<reference evidence="2 3" key="1">
    <citation type="journal article" date="2011" name="Front. Microbiol.">
        <title>Genomic signatures of strain selection and enhancement in Bacillus atrophaeus var. globigii, a historical biowarfare simulant.</title>
        <authorList>
            <person name="Gibbons H.S."/>
            <person name="Broomall S.M."/>
            <person name="McNew L.A."/>
            <person name="Daligault H."/>
            <person name="Chapman C."/>
            <person name="Bruce D."/>
            <person name="Karavis M."/>
            <person name="Krepps M."/>
            <person name="McGregor P.A."/>
            <person name="Hong C."/>
            <person name="Park K.H."/>
            <person name="Akmal A."/>
            <person name="Feldman A."/>
            <person name="Lin J.S."/>
            <person name="Chang W.E."/>
            <person name="Higgs B.W."/>
            <person name="Demirev P."/>
            <person name="Lindquist J."/>
            <person name="Liem A."/>
            <person name="Fochler E."/>
            <person name="Read T.D."/>
            <person name="Tapia R."/>
            <person name="Johnson S."/>
            <person name="Bishop-Lilly K.A."/>
            <person name="Detter C."/>
            <person name="Han C."/>
            <person name="Sozhamannan S."/>
            <person name="Rosenzweig C.N."/>
            <person name="Skowronski E.W."/>
        </authorList>
    </citation>
    <scope>NUCLEOTIDE SEQUENCE [LARGE SCALE GENOMIC DNA]</scope>
    <source>
        <strain evidence="2 3">CC-PW-9</strain>
    </source>
</reference>
<accession>A0A432ZJG7</accession>
<feature type="transmembrane region" description="Helical" evidence="1">
    <location>
        <begin position="16"/>
        <end position="32"/>
    </location>
</feature>
<evidence type="ECO:0008006" key="4">
    <source>
        <dbReference type="Google" id="ProtNLM"/>
    </source>
</evidence>
<organism evidence="2 3">
    <name type="scientific">Idiomarina tyrosinivorans</name>
    <dbReference type="NCBI Taxonomy" id="1445662"/>
    <lineage>
        <taxon>Bacteria</taxon>
        <taxon>Pseudomonadati</taxon>
        <taxon>Pseudomonadota</taxon>
        <taxon>Gammaproteobacteria</taxon>
        <taxon>Alteromonadales</taxon>
        <taxon>Idiomarinaceae</taxon>
        <taxon>Idiomarina</taxon>
    </lineage>
</organism>
<gene>
    <name evidence="2" type="ORF">CWI84_10740</name>
</gene>
<name>A0A432ZJG7_9GAMM</name>
<evidence type="ECO:0000313" key="3">
    <source>
        <dbReference type="Proteomes" id="UP000287996"/>
    </source>
</evidence>
<dbReference type="EMBL" id="PIQH01000011">
    <property type="protein sequence ID" value="RUO78157.1"/>
    <property type="molecule type" value="Genomic_DNA"/>
</dbReference>
<keyword evidence="1" id="KW-0812">Transmembrane</keyword>
<dbReference type="RefSeq" id="WP_126842592.1">
    <property type="nucleotide sequence ID" value="NZ_PIQH01000011.1"/>
</dbReference>
<keyword evidence="1" id="KW-1133">Transmembrane helix</keyword>
<dbReference type="AlphaFoldDB" id="A0A432ZJG7"/>
<protein>
    <recommendedName>
        <fullName evidence="4">DUF2244 domain-containing protein</fullName>
    </recommendedName>
</protein>
<evidence type="ECO:0000313" key="2">
    <source>
        <dbReference type="EMBL" id="RUO78157.1"/>
    </source>
</evidence>
<evidence type="ECO:0000256" key="1">
    <source>
        <dbReference type="SAM" id="Phobius"/>
    </source>
</evidence>